<accession>A0A1E1LJM0</accession>
<sequence length="234" mass="26264">MEAAAYLRPPTANRALQLLEELRLKYPEHVVTYADPSSLNLLSFAYAGSATATLDMGTESGVSDEMRAWTQPPGREKRGCLAEARGFAKYKYRWGQEDFIFYRVVVGYSNTQASWNRVILDPGLKKELKSVSSRFFNSKDVYADLGVPWKRGLIFYGPAGNGKTISIEALMHTLADHKDSIPTLYVKTAPATGHIRYVFALARIMSPCLLILEDIDTIITSQTRSYFFSEVDEL</sequence>
<dbReference type="Proteomes" id="UP000178912">
    <property type="component" value="Unassembled WGS sequence"/>
</dbReference>
<dbReference type="OrthoDB" id="2115716at2759"/>
<feature type="domain" description="ATPase AAA-type core" evidence="1">
    <location>
        <begin position="153"/>
        <end position="222"/>
    </location>
</feature>
<dbReference type="GO" id="GO:0005524">
    <property type="term" value="F:ATP binding"/>
    <property type="evidence" value="ECO:0007669"/>
    <property type="project" value="InterPro"/>
</dbReference>
<reference evidence="3" key="1">
    <citation type="submission" date="2016-03" db="EMBL/GenBank/DDBJ databases">
        <authorList>
            <person name="Guldener U."/>
        </authorList>
    </citation>
    <scope>NUCLEOTIDE SEQUENCE [LARGE SCALE GENOMIC DNA]</scope>
    <source>
        <strain evidence="3">04CH-RAC-A.6.1</strain>
    </source>
</reference>
<organism evidence="2 3">
    <name type="scientific">Rhynchosporium agropyri</name>
    <dbReference type="NCBI Taxonomy" id="914238"/>
    <lineage>
        <taxon>Eukaryota</taxon>
        <taxon>Fungi</taxon>
        <taxon>Dikarya</taxon>
        <taxon>Ascomycota</taxon>
        <taxon>Pezizomycotina</taxon>
        <taxon>Leotiomycetes</taxon>
        <taxon>Helotiales</taxon>
        <taxon>Ploettnerulaceae</taxon>
        <taxon>Rhynchosporium</taxon>
    </lineage>
</organism>
<proteinExistence type="predicted"/>
<dbReference type="PANTHER" id="PTHR23070">
    <property type="entry name" value="BCS1 AAA-TYPE ATPASE"/>
    <property type="match status" value="1"/>
</dbReference>
<dbReference type="AlphaFoldDB" id="A0A1E1LJM0"/>
<evidence type="ECO:0000313" key="3">
    <source>
        <dbReference type="Proteomes" id="UP000178912"/>
    </source>
</evidence>
<dbReference type="InterPro" id="IPR027417">
    <property type="entry name" value="P-loop_NTPase"/>
</dbReference>
<gene>
    <name evidence="2" type="ORF">RAG0_14619</name>
</gene>
<keyword evidence="3" id="KW-1185">Reference proteome</keyword>
<dbReference type="EMBL" id="FJUX01000122">
    <property type="protein sequence ID" value="CZT09999.1"/>
    <property type="molecule type" value="Genomic_DNA"/>
</dbReference>
<dbReference type="GO" id="GO:0016887">
    <property type="term" value="F:ATP hydrolysis activity"/>
    <property type="evidence" value="ECO:0007669"/>
    <property type="project" value="InterPro"/>
</dbReference>
<dbReference type="Pfam" id="PF00004">
    <property type="entry name" value="AAA"/>
    <property type="match status" value="1"/>
</dbReference>
<name>A0A1E1LJM0_9HELO</name>
<evidence type="ECO:0000259" key="1">
    <source>
        <dbReference type="Pfam" id="PF00004"/>
    </source>
</evidence>
<dbReference type="Gene3D" id="3.40.50.300">
    <property type="entry name" value="P-loop containing nucleotide triphosphate hydrolases"/>
    <property type="match status" value="1"/>
</dbReference>
<dbReference type="InterPro" id="IPR003959">
    <property type="entry name" value="ATPase_AAA_core"/>
</dbReference>
<evidence type="ECO:0000313" key="2">
    <source>
        <dbReference type="EMBL" id="CZT09999.1"/>
    </source>
</evidence>
<dbReference type="SUPFAM" id="SSF52540">
    <property type="entry name" value="P-loop containing nucleoside triphosphate hydrolases"/>
    <property type="match status" value="1"/>
</dbReference>
<dbReference type="InterPro" id="IPR050747">
    <property type="entry name" value="Mitochondrial_chaperone_BCS1"/>
</dbReference>
<protein>
    <recommendedName>
        <fullName evidence="1">ATPase AAA-type core domain-containing protein</fullName>
    </recommendedName>
</protein>